<reference evidence="2" key="5">
    <citation type="journal article" date="2021" name="G3 (Bethesda)">
        <title>Aegilops tauschii genome assembly Aet v5.0 features greater sequence contiguity and improved annotation.</title>
        <authorList>
            <person name="Wang L."/>
            <person name="Zhu T."/>
            <person name="Rodriguez J.C."/>
            <person name="Deal K.R."/>
            <person name="Dubcovsky J."/>
            <person name="McGuire P.E."/>
            <person name="Lux T."/>
            <person name="Spannagl M."/>
            <person name="Mayer K.F.X."/>
            <person name="Baldrich P."/>
            <person name="Meyers B.C."/>
            <person name="Huo N."/>
            <person name="Gu Y.Q."/>
            <person name="Zhou H."/>
            <person name="Devos K.M."/>
            <person name="Bennetzen J.L."/>
            <person name="Unver T."/>
            <person name="Budak H."/>
            <person name="Gulick P.J."/>
            <person name="Galiba G."/>
            <person name="Kalapos B."/>
            <person name="Nelson D.R."/>
            <person name="Li P."/>
            <person name="You F.M."/>
            <person name="Luo M.C."/>
            <person name="Dvorak J."/>
        </authorList>
    </citation>
    <scope>NUCLEOTIDE SEQUENCE [LARGE SCALE GENOMIC DNA]</scope>
    <source>
        <strain evidence="2">cv. AL8/78</strain>
    </source>
</reference>
<evidence type="ECO:0000313" key="2">
    <source>
        <dbReference type="EnsemblPlants" id="AET6Gv20624000.4"/>
    </source>
</evidence>
<keyword evidence="3" id="KW-1185">Reference proteome</keyword>
<reference evidence="2" key="3">
    <citation type="journal article" date="2017" name="Nature">
        <title>Genome sequence of the progenitor of the wheat D genome Aegilops tauschii.</title>
        <authorList>
            <person name="Luo M.C."/>
            <person name="Gu Y.Q."/>
            <person name="Puiu D."/>
            <person name="Wang H."/>
            <person name="Twardziok S.O."/>
            <person name="Deal K.R."/>
            <person name="Huo N."/>
            <person name="Zhu T."/>
            <person name="Wang L."/>
            <person name="Wang Y."/>
            <person name="McGuire P.E."/>
            <person name="Liu S."/>
            <person name="Long H."/>
            <person name="Ramasamy R.K."/>
            <person name="Rodriguez J.C."/>
            <person name="Van S.L."/>
            <person name="Yuan L."/>
            <person name="Wang Z."/>
            <person name="Xia Z."/>
            <person name="Xiao L."/>
            <person name="Anderson O.D."/>
            <person name="Ouyang S."/>
            <person name="Liang Y."/>
            <person name="Zimin A.V."/>
            <person name="Pertea G."/>
            <person name="Qi P."/>
            <person name="Bennetzen J.L."/>
            <person name="Dai X."/>
            <person name="Dawson M.W."/>
            <person name="Muller H.G."/>
            <person name="Kugler K."/>
            <person name="Rivarola-Duarte L."/>
            <person name="Spannagl M."/>
            <person name="Mayer K.F.X."/>
            <person name="Lu F.H."/>
            <person name="Bevan M.W."/>
            <person name="Leroy P."/>
            <person name="Li P."/>
            <person name="You F.M."/>
            <person name="Sun Q."/>
            <person name="Liu Z."/>
            <person name="Lyons E."/>
            <person name="Wicker T."/>
            <person name="Salzberg S.L."/>
            <person name="Devos K.M."/>
            <person name="Dvorak J."/>
        </authorList>
    </citation>
    <scope>NUCLEOTIDE SEQUENCE [LARGE SCALE GENOMIC DNA]</scope>
    <source>
        <strain evidence="2">cv. AL8/78</strain>
    </source>
</reference>
<feature type="region of interest" description="Disordered" evidence="1">
    <location>
        <begin position="1"/>
        <end position="72"/>
    </location>
</feature>
<proteinExistence type="predicted"/>
<name>A0A453P6E1_AEGTS</name>
<accession>A0A453P6E1</accession>
<feature type="compositionally biased region" description="Polar residues" evidence="1">
    <location>
        <begin position="39"/>
        <end position="65"/>
    </location>
</feature>
<dbReference type="AlphaFoldDB" id="A0A453P6E1"/>
<reference evidence="3" key="2">
    <citation type="journal article" date="2017" name="Nat. Plants">
        <title>The Aegilops tauschii genome reveals multiple impacts of transposons.</title>
        <authorList>
            <person name="Zhao G."/>
            <person name="Zou C."/>
            <person name="Li K."/>
            <person name="Wang K."/>
            <person name="Li T."/>
            <person name="Gao L."/>
            <person name="Zhang X."/>
            <person name="Wang H."/>
            <person name="Yang Z."/>
            <person name="Liu X."/>
            <person name="Jiang W."/>
            <person name="Mao L."/>
            <person name="Kong X."/>
            <person name="Jiao Y."/>
            <person name="Jia J."/>
        </authorList>
    </citation>
    <scope>NUCLEOTIDE SEQUENCE [LARGE SCALE GENOMIC DNA]</scope>
    <source>
        <strain evidence="3">cv. AL8/78</strain>
    </source>
</reference>
<dbReference type="Proteomes" id="UP000015105">
    <property type="component" value="Chromosome 6D"/>
</dbReference>
<dbReference type="Gramene" id="AET6Gv20624000.4">
    <property type="protein sequence ID" value="AET6Gv20624000.4"/>
    <property type="gene ID" value="AET6Gv20624000"/>
</dbReference>
<protein>
    <submittedName>
        <fullName evidence="2">Uncharacterized protein</fullName>
    </submittedName>
</protein>
<sequence>SASRDDSSQISHDDSDHYKEVRCIEPNETRGNERLSMSAGESTSPRASNRNSSMRGNDSTASVNSRRLGETPITLEQHLENIRRPFITKDLGSSTRNPSSCRVIGRSRSCRSLTGSTLLDEMEMEDCTPVNRSLVIFPGRPEEYQRRGSALNYDAGSETLSRAGSEISTSKGASKTGDAEFTGIGEFVAELKEMAQVHYQKQLGDQVRGYLLGMILCSCPCSSFILPDRERPIYYAAPRSFSARGRCWRGRCRSGCPWRRGTTCTPSGACRWTPRGGSCRWLAGCGRRAGTWST</sequence>
<feature type="compositionally biased region" description="Basic and acidic residues" evidence="1">
    <location>
        <begin position="1"/>
        <end position="33"/>
    </location>
</feature>
<organism evidence="2 3">
    <name type="scientific">Aegilops tauschii subsp. strangulata</name>
    <name type="common">Goatgrass</name>
    <dbReference type="NCBI Taxonomy" id="200361"/>
    <lineage>
        <taxon>Eukaryota</taxon>
        <taxon>Viridiplantae</taxon>
        <taxon>Streptophyta</taxon>
        <taxon>Embryophyta</taxon>
        <taxon>Tracheophyta</taxon>
        <taxon>Spermatophyta</taxon>
        <taxon>Magnoliopsida</taxon>
        <taxon>Liliopsida</taxon>
        <taxon>Poales</taxon>
        <taxon>Poaceae</taxon>
        <taxon>BOP clade</taxon>
        <taxon>Pooideae</taxon>
        <taxon>Triticodae</taxon>
        <taxon>Triticeae</taxon>
        <taxon>Triticinae</taxon>
        <taxon>Aegilops</taxon>
    </lineage>
</organism>
<evidence type="ECO:0000256" key="1">
    <source>
        <dbReference type="SAM" id="MobiDB-lite"/>
    </source>
</evidence>
<reference evidence="3" key="1">
    <citation type="journal article" date="2014" name="Science">
        <title>Ancient hybridizations among the ancestral genomes of bread wheat.</title>
        <authorList>
            <consortium name="International Wheat Genome Sequencing Consortium,"/>
            <person name="Marcussen T."/>
            <person name="Sandve S.R."/>
            <person name="Heier L."/>
            <person name="Spannagl M."/>
            <person name="Pfeifer M."/>
            <person name="Jakobsen K.S."/>
            <person name="Wulff B.B."/>
            <person name="Steuernagel B."/>
            <person name="Mayer K.F."/>
            <person name="Olsen O.A."/>
        </authorList>
    </citation>
    <scope>NUCLEOTIDE SEQUENCE [LARGE SCALE GENOMIC DNA]</scope>
    <source>
        <strain evidence="3">cv. AL8/78</strain>
    </source>
</reference>
<reference evidence="2" key="4">
    <citation type="submission" date="2019-03" db="UniProtKB">
        <authorList>
            <consortium name="EnsemblPlants"/>
        </authorList>
    </citation>
    <scope>IDENTIFICATION</scope>
</reference>
<evidence type="ECO:0000313" key="3">
    <source>
        <dbReference type="Proteomes" id="UP000015105"/>
    </source>
</evidence>
<dbReference type="EnsemblPlants" id="AET6Gv20624000.4">
    <property type="protein sequence ID" value="AET6Gv20624000.4"/>
    <property type="gene ID" value="AET6Gv20624000"/>
</dbReference>